<dbReference type="Pfam" id="PF16344">
    <property type="entry name" value="FecR_C"/>
    <property type="match status" value="1"/>
</dbReference>
<dbReference type="AlphaFoldDB" id="A0A1I6NYM5"/>
<feature type="domain" description="Protein FecR C-terminal" evidence="3">
    <location>
        <begin position="285"/>
        <end position="354"/>
    </location>
</feature>
<evidence type="ECO:0000256" key="1">
    <source>
        <dbReference type="SAM" id="Phobius"/>
    </source>
</evidence>
<dbReference type="EMBL" id="FPAG01000001">
    <property type="protein sequence ID" value="SFS33054.1"/>
    <property type="molecule type" value="Genomic_DNA"/>
</dbReference>
<dbReference type="InterPro" id="IPR012373">
    <property type="entry name" value="Ferrdict_sens_TM"/>
</dbReference>
<dbReference type="Gene3D" id="3.55.50.30">
    <property type="match status" value="1"/>
</dbReference>
<keyword evidence="1" id="KW-0812">Transmembrane</keyword>
<accession>A0A1I6NYM5</accession>
<dbReference type="InterPro" id="IPR032508">
    <property type="entry name" value="FecR_C"/>
</dbReference>
<gene>
    <name evidence="4" type="ORF">SAMN04487906_0020</name>
</gene>
<feature type="transmembrane region" description="Helical" evidence="1">
    <location>
        <begin position="109"/>
        <end position="128"/>
    </location>
</feature>
<keyword evidence="1" id="KW-0472">Membrane</keyword>
<keyword evidence="1" id="KW-1133">Transmembrane helix</keyword>
<reference evidence="4 5" key="1">
    <citation type="submission" date="2016-10" db="EMBL/GenBank/DDBJ databases">
        <authorList>
            <person name="de Groot N.N."/>
        </authorList>
    </citation>
    <scope>NUCLEOTIDE SEQUENCE [LARGE SCALE GENOMIC DNA]</scope>
    <source>
        <strain evidence="4 5">CGMCC 1.6114</strain>
    </source>
</reference>
<evidence type="ECO:0000313" key="4">
    <source>
        <dbReference type="EMBL" id="SFS33054.1"/>
    </source>
</evidence>
<dbReference type="Gene3D" id="2.60.120.1440">
    <property type="match status" value="1"/>
</dbReference>
<name>A0A1I6NYM5_9FLAO</name>
<sequence>MKPYTDYKLDDFLADESYIDWIKGKTEDTKWNDILIRNPHLREVSDKASIIIRNLDFHHAETSNQRIQDLRTRINKQINRDSFAVEDDKKVRPLPISELISKRNRRRNIYMIAASFIGLIIISSGIIFKSDLSELFFDNNNLITRVAQKGEKLTTFLHDGTKVVINGGSSITFKEEFDDDVRHVVLEGEAFFDVVKNPEKPFVVNANGVITTALGTSFNINQNQNRVEVSLTTGKVSVVKNENGNHYRDTLVPGEQILADFNENHVFLKQKFNKNEVVGWMNGNLIFNNDNGLVVLEKLENWYGINIVSELEEEALQGWSYSGKFQNESLQNVLESISFVKEFEFKIKGDLITIYRQK</sequence>
<evidence type="ECO:0000313" key="5">
    <source>
        <dbReference type="Proteomes" id="UP000183209"/>
    </source>
</evidence>
<dbReference type="GO" id="GO:0016989">
    <property type="term" value="F:sigma factor antagonist activity"/>
    <property type="evidence" value="ECO:0007669"/>
    <property type="project" value="TreeGrafter"/>
</dbReference>
<dbReference type="Pfam" id="PF04773">
    <property type="entry name" value="FecR"/>
    <property type="match status" value="1"/>
</dbReference>
<dbReference type="PANTHER" id="PTHR30273">
    <property type="entry name" value="PERIPLASMIC SIGNAL SENSOR AND SIGMA FACTOR ACTIVATOR FECR-RELATED"/>
    <property type="match status" value="1"/>
</dbReference>
<organism evidence="4 5">
    <name type="scientific">Zhouia amylolytica</name>
    <dbReference type="NCBI Taxonomy" id="376730"/>
    <lineage>
        <taxon>Bacteria</taxon>
        <taxon>Pseudomonadati</taxon>
        <taxon>Bacteroidota</taxon>
        <taxon>Flavobacteriia</taxon>
        <taxon>Flavobacteriales</taxon>
        <taxon>Flavobacteriaceae</taxon>
        <taxon>Zhouia</taxon>
    </lineage>
</organism>
<proteinExistence type="predicted"/>
<evidence type="ECO:0000259" key="3">
    <source>
        <dbReference type="Pfam" id="PF16344"/>
    </source>
</evidence>
<dbReference type="Proteomes" id="UP000183209">
    <property type="component" value="Unassembled WGS sequence"/>
</dbReference>
<dbReference type="PANTHER" id="PTHR30273:SF2">
    <property type="entry name" value="PROTEIN FECR"/>
    <property type="match status" value="1"/>
</dbReference>
<dbReference type="InterPro" id="IPR006860">
    <property type="entry name" value="FecR"/>
</dbReference>
<evidence type="ECO:0000259" key="2">
    <source>
        <dbReference type="Pfam" id="PF04773"/>
    </source>
</evidence>
<protein>
    <submittedName>
        <fullName evidence="4">FecR family protein</fullName>
    </submittedName>
</protein>
<feature type="domain" description="FecR protein" evidence="2">
    <location>
        <begin position="148"/>
        <end position="236"/>
    </location>
</feature>